<feature type="domain" description="FAD dependent oxidoreductase" evidence="1">
    <location>
        <begin position="46"/>
        <end position="205"/>
    </location>
</feature>
<comment type="caution">
    <text evidence="2">The sequence shown here is derived from an EMBL/GenBank/DDBJ whole genome shotgun (WGS) entry which is preliminary data.</text>
</comment>
<dbReference type="Gene3D" id="3.30.9.10">
    <property type="entry name" value="D-Amino Acid Oxidase, subunit A, domain 2"/>
    <property type="match status" value="1"/>
</dbReference>
<dbReference type="AlphaFoldDB" id="X1E531"/>
<proteinExistence type="predicted"/>
<protein>
    <recommendedName>
        <fullName evidence="1">FAD dependent oxidoreductase domain-containing protein</fullName>
    </recommendedName>
</protein>
<feature type="non-terminal residue" evidence="2">
    <location>
        <position position="1"/>
    </location>
</feature>
<name>X1E531_9ZZZZ</name>
<dbReference type="Gene3D" id="3.50.50.60">
    <property type="entry name" value="FAD/NAD(P)-binding domain"/>
    <property type="match status" value="1"/>
</dbReference>
<dbReference type="Pfam" id="PF01266">
    <property type="entry name" value="DAO"/>
    <property type="match status" value="1"/>
</dbReference>
<dbReference type="EMBL" id="BART01032864">
    <property type="protein sequence ID" value="GAH15475.1"/>
    <property type="molecule type" value="Genomic_DNA"/>
</dbReference>
<gene>
    <name evidence="2" type="ORF">S01H4_56671</name>
</gene>
<dbReference type="PANTHER" id="PTHR13847">
    <property type="entry name" value="SARCOSINE DEHYDROGENASE-RELATED"/>
    <property type="match status" value="1"/>
</dbReference>
<dbReference type="GO" id="GO:0005737">
    <property type="term" value="C:cytoplasm"/>
    <property type="evidence" value="ECO:0007669"/>
    <property type="project" value="TreeGrafter"/>
</dbReference>
<sequence>LEPACLIMDEIGAPYSHLSADEVCARLPVSTEAFAPAKKFDDPQFGLSNGEHLAGGVLFHSGGYITDPLLATHNIQRAAEAVGAAFSFNTRVTAIEQRAGKTNGVSTESGQSYEARVVLNAAGPHSYKINQLAGVEEGMNIKTRALRHEVAHVPSPENFDFEHNGCVFSDSDIATYLRPEHGNHILIGSEDPPCDTPQWVDPDDFNRNFSEH</sequence>
<evidence type="ECO:0000313" key="2">
    <source>
        <dbReference type="EMBL" id="GAH15475.1"/>
    </source>
</evidence>
<dbReference type="InterPro" id="IPR006076">
    <property type="entry name" value="FAD-dep_OxRdtase"/>
</dbReference>
<dbReference type="InterPro" id="IPR036188">
    <property type="entry name" value="FAD/NAD-bd_sf"/>
</dbReference>
<accession>X1E531</accession>
<dbReference type="SUPFAM" id="SSF51905">
    <property type="entry name" value="FAD/NAD(P)-binding domain"/>
    <property type="match status" value="1"/>
</dbReference>
<evidence type="ECO:0000259" key="1">
    <source>
        <dbReference type="Pfam" id="PF01266"/>
    </source>
</evidence>
<reference evidence="2" key="1">
    <citation type="journal article" date="2014" name="Front. Microbiol.">
        <title>High frequency of phylogenetically diverse reductive dehalogenase-homologous genes in deep subseafloor sedimentary metagenomes.</title>
        <authorList>
            <person name="Kawai M."/>
            <person name="Futagami T."/>
            <person name="Toyoda A."/>
            <person name="Takaki Y."/>
            <person name="Nishi S."/>
            <person name="Hori S."/>
            <person name="Arai W."/>
            <person name="Tsubouchi T."/>
            <person name="Morono Y."/>
            <person name="Uchiyama I."/>
            <person name="Ito T."/>
            <person name="Fujiyama A."/>
            <person name="Inagaki F."/>
            <person name="Takami H."/>
        </authorList>
    </citation>
    <scope>NUCLEOTIDE SEQUENCE</scope>
    <source>
        <strain evidence="2">Expedition CK06-06</strain>
    </source>
</reference>
<organism evidence="2">
    <name type="scientific">marine sediment metagenome</name>
    <dbReference type="NCBI Taxonomy" id="412755"/>
    <lineage>
        <taxon>unclassified sequences</taxon>
        <taxon>metagenomes</taxon>
        <taxon>ecological metagenomes</taxon>
    </lineage>
</organism>